<keyword evidence="1" id="KW-0677">Repeat</keyword>
<evidence type="ECO:0000313" key="3">
    <source>
        <dbReference type="EMBL" id="MFK2852983.1"/>
    </source>
</evidence>
<proteinExistence type="predicted"/>
<protein>
    <submittedName>
        <fullName evidence="3">RHS repeat protein</fullName>
    </submittedName>
</protein>
<dbReference type="InterPro" id="IPR056823">
    <property type="entry name" value="TEN-like_YD-shell"/>
</dbReference>
<evidence type="ECO:0000256" key="1">
    <source>
        <dbReference type="ARBA" id="ARBA00022737"/>
    </source>
</evidence>
<gene>
    <name evidence="3" type="ORF">ISP18_00030</name>
</gene>
<feature type="non-terminal residue" evidence="3">
    <location>
        <position position="1"/>
    </location>
</feature>
<dbReference type="Pfam" id="PF05593">
    <property type="entry name" value="RHS_repeat"/>
    <property type="match status" value="1"/>
</dbReference>
<dbReference type="PANTHER" id="PTHR32305">
    <property type="match status" value="1"/>
</dbReference>
<dbReference type="InterPro" id="IPR050708">
    <property type="entry name" value="T6SS_VgrG/RHS"/>
</dbReference>
<reference evidence="3 4" key="1">
    <citation type="submission" date="2020-10" db="EMBL/GenBank/DDBJ databases">
        <title>Phylogeny of dyella-like bacteria.</title>
        <authorList>
            <person name="Fu J."/>
        </authorList>
    </citation>
    <scope>NUCLEOTIDE SEQUENCE [LARGE SCALE GENOMIC DNA]</scope>
    <source>
        <strain evidence="3 4">DHG40</strain>
    </source>
</reference>
<dbReference type="PANTHER" id="PTHR32305:SF15">
    <property type="entry name" value="PROTEIN RHSA-RELATED"/>
    <property type="match status" value="1"/>
</dbReference>
<evidence type="ECO:0000313" key="4">
    <source>
        <dbReference type="Proteomes" id="UP001620409"/>
    </source>
</evidence>
<keyword evidence="4" id="KW-1185">Reference proteome</keyword>
<feature type="non-terminal residue" evidence="3">
    <location>
        <position position="303"/>
    </location>
</feature>
<name>A0ABW8ICS3_9GAMM</name>
<dbReference type="Gene3D" id="2.180.10.10">
    <property type="entry name" value="RHS repeat-associated core"/>
    <property type="match status" value="1"/>
</dbReference>
<accession>A0ABW8ICS3</accession>
<dbReference type="InterPro" id="IPR031325">
    <property type="entry name" value="RHS_repeat"/>
</dbReference>
<comment type="caution">
    <text evidence="3">The sequence shown here is derived from an EMBL/GenBank/DDBJ whole genome shotgun (WGS) entry which is preliminary data.</text>
</comment>
<feature type="domain" description="Teneurin-like YD-shell" evidence="2">
    <location>
        <begin position="122"/>
        <end position="277"/>
    </location>
</feature>
<dbReference type="Proteomes" id="UP001620409">
    <property type="component" value="Unassembled WGS sequence"/>
</dbReference>
<evidence type="ECO:0000259" key="2">
    <source>
        <dbReference type="Pfam" id="PF25023"/>
    </source>
</evidence>
<sequence>GRLTRIIESAVTTVYCYDAWGRVIQKQKITAAGTDTTGYSYTTAGRLSSVVYASGTLLSYTRDGDGRIQSASVTLPGGSASTVVSNVTYQPFGPVSGYTLGNGQTITRVVDANYRLTDLTSPAFNLHVARDAMGDIIAIGNAAGANPATETYSYDPLYRLTAVTEASGSVLESVTYNPTGDRLSKTGNGLATGAYSYNPNTHQLIATGNAARSVDANGNTTAVTEANSTYGFGYSDRNRMTVVQLAGSTVASYTYDALGQRIQKITNGQTERYVYDEAGQLIGEYGATNRDYIWMDGIPVANV</sequence>
<organism evidence="3 4">
    <name type="scientific">Dyella humi</name>
    <dbReference type="NCBI Taxonomy" id="1770547"/>
    <lineage>
        <taxon>Bacteria</taxon>
        <taxon>Pseudomonadati</taxon>
        <taxon>Pseudomonadota</taxon>
        <taxon>Gammaproteobacteria</taxon>
        <taxon>Lysobacterales</taxon>
        <taxon>Rhodanobacteraceae</taxon>
        <taxon>Dyella</taxon>
    </lineage>
</organism>
<dbReference type="EMBL" id="JADIKI010000005">
    <property type="protein sequence ID" value="MFK2852983.1"/>
    <property type="molecule type" value="Genomic_DNA"/>
</dbReference>
<dbReference type="Pfam" id="PF25023">
    <property type="entry name" value="TEN_YD-shell"/>
    <property type="match status" value="1"/>
</dbReference>